<dbReference type="EMBL" id="AEAH01003556">
    <property type="protein sequence ID" value="EGH35378.1"/>
    <property type="molecule type" value="Genomic_DNA"/>
</dbReference>
<comment type="caution">
    <text evidence="1">The sequence shown here is derived from an EMBL/GenBank/DDBJ whole genome shotgun (WGS) entry which is preliminary data.</text>
</comment>
<accession>F3FYT6</accession>
<evidence type="ECO:0000313" key="2">
    <source>
        <dbReference type="Proteomes" id="UP000004471"/>
    </source>
</evidence>
<feature type="non-terminal residue" evidence="1">
    <location>
        <position position="1"/>
    </location>
</feature>
<feature type="non-terminal residue" evidence="1">
    <location>
        <position position="48"/>
    </location>
</feature>
<dbReference type="AlphaFoldDB" id="F3FYT6"/>
<evidence type="ECO:0000313" key="1">
    <source>
        <dbReference type="EMBL" id="EGH35378.1"/>
    </source>
</evidence>
<protein>
    <submittedName>
        <fullName evidence="1">Uncharacterized protein</fullName>
    </submittedName>
</protein>
<reference evidence="1 2" key="1">
    <citation type="journal article" date="2011" name="PLoS Pathog.">
        <title>Dynamic evolution of pathogenicity revealed by sequencing and comparative genomics of 19 Pseudomonas syringae isolates.</title>
        <authorList>
            <person name="Baltrus D.A."/>
            <person name="Nishimura M.T."/>
            <person name="Romanchuk A."/>
            <person name="Chang J.H."/>
            <person name="Mukhtar M.S."/>
            <person name="Cherkis K."/>
            <person name="Roach J."/>
            <person name="Grant S.R."/>
            <person name="Jones C.D."/>
            <person name="Dangl J.L."/>
        </authorList>
    </citation>
    <scope>NUCLEOTIDE SEQUENCE [LARGE SCALE GENOMIC DNA]</scope>
    <source>
        <strain evidence="2">M301072PT</strain>
    </source>
</reference>
<gene>
    <name evidence="1" type="ORF">PSYJA_42770</name>
</gene>
<sequence>AAKPAERIAHAFKTTVDSLQMVKQLANGARDRIRHICTDTIGIKAELL</sequence>
<dbReference type="HOGENOM" id="CLU_3161943_0_0_6"/>
<proteinExistence type="predicted"/>
<dbReference type="Proteomes" id="UP000004471">
    <property type="component" value="Unassembled WGS sequence"/>
</dbReference>
<name>F3FYT6_PSESX</name>
<organism evidence="1 2">
    <name type="scientific">Pseudomonas syringae pv. japonica str. M301072</name>
    <dbReference type="NCBI Taxonomy" id="629262"/>
    <lineage>
        <taxon>Bacteria</taxon>
        <taxon>Pseudomonadati</taxon>
        <taxon>Pseudomonadota</taxon>
        <taxon>Gammaproteobacteria</taxon>
        <taxon>Pseudomonadales</taxon>
        <taxon>Pseudomonadaceae</taxon>
        <taxon>Pseudomonas</taxon>
        <taxon>Pseudomonas syringae</taxon>
    </lineage>
</organism>